<evidence type="ECO:0000256" key="2">
    <source>
        <dbReference type="ARBA" id="ARBA00005336"/>
    </source>
</evidence>
<dbReference type="EC" id="3.2.1.21" evidence="3"/>
<comment type="catalytic activity">
    <reaction evidence="1">
        <text>Hydrolysis of terminal, non-reducing beta-D-glucosyl residues with release of beta-D-glucose.</text>
        <dbReference type="EC" id="3.2.1.21"/>
    </reaction>
</comment>
<evidence type="ECO:0000256" key="1">
    <source>
        <dbReference type="ARBA" id="ARBA00000448"/>
    </source>
</evidence>
<dbReference type="InterPro" id="IPR001764">
    <property type="entry name" value="Glyco_hydro_3_N"/>
</dbReference>
<evidence type="ECO:0000256" key="5">
    <source>
        <dbReference type="ARBA" id="ARBA00022801"/>
    </source>
</evidence>
<dbReference type="InterPro" id="IPR019546">
    <property type="entry name" value="TAT_signal_bac_arc"/>
</dbReference>
<gene>
    <name evidence="9" type="ORF">AUL39_01005</name>
</gene>
<evidence type="ECO:0000259" key="8">
    <source>
        <dbReference type="Pfam" id="PF00933"/>
    </source>
</evidence>
<dbReference type="SUPFAM" id="SSF52279">
    <property type="entry name" value="Beta-D-glucan exohydrolase, C-terminal domain"/>
    <property type="match status" value="1"/>
</dbReference>
<keyword evidence="4" id="KW-0732">Signal</keyword>
<reference evidence="9 10" key="1">
    <citation type="submission" date="2015-12" db="EMBL/GenBank/DDBJ databases">
        <title>Draft Genome Sequence of Olsenella scatoligenes SK9K4T; a Producer of 3-Methylindole- (skatole) and 4-Methylphenol- (p-cresol) Isolated from Pig Feces.</title>
        <authorList>
            <person name="Li X."/>
            <person name="Borg B."/>
            <person name="Canibe N."/>
        </authorList>
    </citation>
    <scope>NUCLEOTIDE SEQUENCE [LARGE SCALE GENOMIC DNA]</scope>
    <source>
        <strain evidence="9 10">SK9K4</strain>
    </source>
</reference>
<dbReference type="InterPro" id="IPR006311">
    <property type="entry name" value="TAT_signal"/>
</dbReference>
<dbReference type="PROSITE" id="PS51257">
    <property type="entry name" value="PROKAR_LIPOPROTEIN"/>
    <property type="match status" value="1"/>
</dbReference>
<name>A0A100YWF8_TRASO</name>
<keyword evidence="5" id="KW-0378">Hydrolase</keyword>
<dbReference type="SUPFAM" id="SSF51445">
    <property type="entry name" value="(Trans)glycosidases"/>
    <property type="match status" value="1"/>
</dbReference>
<dbReference type="PANTHER" id="PTHR30620">
    <property type="entry name" value="PERIPLASMIC BETA-GLUCOSIDASE-RELATED"/>
    <property type="match status" value="1"/>
</dbReference>
<dbReference type="STRING" id="1299998.AUL39_01005"/>
<feature type="domain" description="Glycoside hydrolase family 3 N-terminal" evidence="8">
    <location>
        <begin position="145"/>
        <end position="432"/>
    </location>
</feature>
<dbReference type="InterPro" id="IPR036881">
    <property type="entry name" value="Glyco_hydro_3_C_sf"/>
</dbReference>
<comment type="similarity">
    <text evidence="2">Belongs to the glycosyl hydrolase 3 family.</text>
</comment>
<dbReference type="InterPro" id="IPR036962">
    <property type="entry name" value="Glyco_hydro_3_N_sf"/>
</dbReference>
<protein>
    <recommendedName>
        <fullName evidence="3">beta-glucosidase</fullName>
        <ecNumber evidence="3">3.2.1.21</ecNumber>
    </recommendedName>
</protein>
<dbReference type="AlphaFoldDB" id="A0A100YWF8"/>
<feature type="region of interest" description="Disordered" evidence="7">
    <location>
        <begin position="22"/>
        <end position="64"/>
    </location>
</feature>
<dbReference type="PROSITE" id="PS51318">
    <property type="entry name" value="TAT"/>
    <property type="match status" value="1"/>
</dbReference>
<keyword evidence="6" id="KW-0326">Glycosidase</keyword>
<dbReference type="GO" id="GO:0008422">
    <property type="term" value="F:beta-glucosidase activity"/>
    <property type="evidence" value="ECO:0007669"/>
    <property type="project" value="UniProtKB-EC"/>
</dbReference>
<dbReference type="Pfam" id="PF00933">
    <property type="entry name" value="Glyco_hydro_3"/>
    <property type="match status" value="1"/>
</dbReference>
<evidence type="ECO:0000256" key="4">
    <source>
        <dbReference type="ARBA" id="ARBA00022729"/>
    </source>
</evidence>
<dbReference type="GO" id="GO:0009251">
    <property type="term" value="P:glucan catabolic process"/>
    <property type="evidence" value="ECO:0007669"/>
    <property type="project" value="TreeGrafter"/>
</dbReference>
<evidence type="ECO:0000313" key="10">
    <source>
        <dbReference type="Proteomes" id="UP000054078"/>
    </source>
</evidence>
<dbReference type="Proteomes" id="UP000054078">
    <property type="component" value="Unassembled WGS sequence"/>
</dbReference>
<sequence>MTRRDFIGSVAVGAGAAALAGCGSTSTQDAASDAGSSVPSADKYPIDPDGSDVQAKWTSEETRDGWTRYTNPDGGPEIGVMDTARMIQVDGLAFRDMDGDGKLSLFEDWRQSADDRAADLASQLTAEECVQLMWHGGVQGTPDQPGVKTDPNDTSLIDKGSCAGVSRLTPNDESYASAISWINGIQEKCEKRPHGIPYICSTDPYSTLGIPSTVGLAPAMDKDLWRKAGMWIGRAWSAMGIRCELGPQVDLYTNPITSRLPGAETEDPALDRDFTAAFAGGMQSTWGDDEATDDKGWGKDSVATMLKHFVGAGSIEGGRNDHGDTGKYDVFPGGNYKAHLIPFLDGGMKLDSKTEQMAAVMPNYGIPFSTDAEYGLRVGGGLNKQQLSILRNAGWEGMVCTDWGIITSGRGTENMDEQGRYRLMIDASVDQYGGGFKPEEVGDPVYEQMEKDLGEDEALARVRESAKRILRLMVNVQLFDQPYSDRSKAKEVLESTAAADFAEECNEKCIIMLKNKGGLISKNGLGDKPKVYIPQLFTPSSSSFFGTTPASITPCFDIDVASKYFDVVTDEVGDPTGAPLDGETDPQYQESDITRLSDFSGVDYALIKIKNPQDAYDGVMGATSMFGASSNDDITYVPISLQYRPYTADGSSVRQTSLAGDPVDGKTWYEHGTESGVEMTNRSYYGQSTYATNESELDLVLDTKAKLPESAKLILVIEADHPMVFSEIEPSADAILMTWAGDAGPSGTGFNIPDASIAKIITGEVEPSALLQFQMPKDMDTVETQLEDVPRDMDCYTDSEGNTYDFCFGLNWSGVIDDDRTKTYKVAPLTEPETEVKPDKA</sequence>
<evidence type="ECO:0000256" key="7">
    <source>
        <dbReference type="SAM" id="MobiDB-lite"/>
    </source>
</evidence>
<keyword evidence="10" id="KW-1185">Reference proteome</keyword>
<dbReference type="Gene3D" id="3.20.20.300">
    <property type="entry name" value="Glycoside hydrolase, family 3, N-terminal domain"/>
    <property type="match status" value="1"/>
</dbReference>
<accession>A0A100YWF8</accession>
<proteinExistence type="inferred from homology"/>
<dbReference type="InterPro" id="IPR017853">
    <property type="entry name" value="GH"/>
</dbReference>
<feature type="compositionally biased region" description="Polar residues" evidence="7">
    <location>
        <begin position="25"/>
        <end position="39"/>
    </location>
</feature>
<dbReference type="EMBL" id="LOJF01000001">
    <property type="protein sequence ID" value="KUH58955.1"/>
    <property type="molecule type" value="Genomic_DNA"/>
</dbReference>
<evidence type="ECO:0000313" key="9">
    <source>
        <dbReference type="EMBL" id="KUH58955.1"/>
    </source>
</evidence>
<evidence type="ECO:0000256" key="3">
    <source>
        <dbReference type="ARBA" id="ARBA00012744"/>
    </source>
</evidence>
<dbReference type="InterPro" id="IPR051915">
    <property type="entry name" value="Cellulose_Degrad_GH3"/>
</dbReference>
<organism evidence="9 10">
    <name type="scientific">Tractidigestivibacter scatoligenes</name>
    <name type="common">Olsenella scatoligenes</name>
    <dbReference type="NCBI Taxonomy" id="1299998"/>
    <lineage>
        <taxon>Bacteria</taxon>
        <taxon>Bacillati</taxon>
        <taxon>Actinomycetota</taxon>
        <taxon>Coriobacteriia</taxon>
        <taxon>Coriobacteriales</taxon>
        <taxon>Atopobiaceae</taxon>
        <taxon>Tractidigestivibacter</taxon>
    </lineage>
</organism>
<dbReference type="Gene3D" id="3.40.50.1700">
    <property type="entry name" value="Glycoside hydrolase family 3 C-terminal domain"/>
    <property type="match status" value="1"/>
</dbReference>
<evidence type="ECO:0000256" key="6">
    <source>
        <dbReference type="ARBA" id="ARBA00023295"/>
    </source>
</evidence>
<comment type="caution">
    <text evidence="9">The sequence shown here is derived from an EMBL/GenBank/DDBJ whole genome shotgun (WGS) entry which is preliminary data.</text>
</comment>
<dbReference type="NCBIfam" id="TIGR01409">
    <property type="entry name" value="TAT_signal_seq"/>
    <property type="match status" value="1"/>
</dbReference>
<dbReference type="PANTHER" id="PTHR30620:SF16">
    <property type="entry name" value="LYSOSOMAL BETA GLUCOSIDASE"/>
    <property type="match status" value="1"/>
</dbReference>